<accession>A0ACC0PB54</accession>
<sequence length="243" mass="27360">MVADFKAKFFVSKPKPLENHDHHNAAASSSTATTNITEDHGGALSLSSKTIRNHLLLVDSAFEEAKKYMDHGGALFLSSNMIRNNLLLVDSAFEEAKKYMDHGGALFLSSNMIRNNLLLVDSAAFAVVKKYMDHLNVKIKKTHEKFEELQTLGGSLTDFDKLQKDVAKLTLQISSHVKIHPADSNPHRKRWPNINEAEDGISHFLYEEPEDTHTGDFDGLLEAFHELSQPLQHCLLCFHQRQL</sequence>
<comment type="caution">
    <text evidence="1">The sequence shown here is derived from an EMBL/GenBank/DDBJ whole genome shotgun (WGS) entry which is preliminary data.</text>
</comment>
<dbReference type="Proteomes" id="UP001062846">
    <property type="component" value="Chromosome 3"/>
</dbReference>
<evidence type="ECO:0000313" key="2">
    <source>
        <dbReference type="Proteomes" id="UP001062846"/>
    </source>
</evidence>
<evidence type="ECO:0000313" key="1">
    <source>
        <dbReference type="EMBL" id="KAI8562269.1"/>
    </source>
</evidence>
<reference evidence="1" key="1">
    <citation type="submission" date="2022-02" db="EMBL/GenBank/DDBJ databases">
        <title>Plant Genome Project.</title>
        <authorList>
            <person name="Zhang R.-G."/>
        </authorList>
    </citation>
    <scope>NUCLEOTIDE SEQUENCE</scope>
    <source>
        <strain evidence="1">AT1</strain>
    </source>
</reference>
<keyword evidence="2" id="KW-1185">Reference proteome</keyword>
<name>A0ACC0PB54_RHOML</name>
<dbReference type="EMBL" id="CM046390">
    <property type="protein sequence ID" value="KAI8562269.1"/>
    <property type="molecule type" value="Genomic_DNA"/>
</dbReference>
<organism evidence="1 2">
    <name type="scientific">Rhododendron molle</name>
    <name type="common">Chinese azalea</name>
    <name type="synonym">Azalea mollis</name>
    <dbReference type="NCBI Taxonomy" id="49168"/>
    <lineage>
        <taxon>Eukaryota</taxon>
        <taxon>Viridiplantae</taxon>
        <taxon>Streptophyta</taxon>
        <taxon>Embryophyta</taxon>
        <taxon>Tracheophyta</taxon>
        <taxon>Spermatophyta</taxon>
        <taxon>Magnoliopsida</taxon>
        <taxon>eudicotyledons</taxon>
        <taxon>Gunneridae</taxon>
        <taxon>Pentapetalae</taxon>
        <taxon>asterids</taxon>
        <taxon>Ericales</taxon>
        <taxon>Ericaceae</taxon>
        <taxon>Ericoideae</taxon>
        <taxon>Rhodoreae</taxon>
        <taxon>Rhododendron</taxon>
    </lineage>
</organism>
<protein>
    <submittedName>
        <fullName evidence="1">Uncharacterized protein</fullName>
    </submittedName>
</protein>
<proteinExistence type="predicted"/>
<gene>
    <name evidence="1" type="ORF">RHMOL_Rhmol03G0022000</name>
</gene>